<dbReference type="InterPro" id="IPR003661">
    <property type="entry name" value="HisK_dim/P_dom"/>
</dbReference>
<dbReference type="SUPFAM" id="SSF47384">
    <property type="entry name" value="Homodimeric domain of signal transducing histidine kinase"/>
    <property type="match status" value="1"/>
</dbReference>
<keyword evidence="6 12" id="KW-0812">Transmembrane</keyword>
<dbReference type="AlphaFoldDB" id="A0A844TCM0"/>
<dbReference type="PANTHER" id="PTHR45436">
    <property type="entry name" value="SENSOR HISTIDINE KINASE YKOH"/>
    <property type="match status" value="1"/>
</dbReference>
<evidence type="ECO:0000256" key="9">
    <source>
        <dbReference type="ARBA" id="ARBA00023012"/>
    </source>
</evidence>
<dbReference type="PROSITE" id="PS50109">
    <property type="entry name" value="HIS_KIN"/>
    <property type="match status" value="1"/>
</dbReference>
<evidence type="ECO:0000256" key="1">
    <source>
        <dbReference type="ARBA" id="ARBA00000085"/>
    </source>
</evidence>
<dbReference type="InterPro" id="IPR003660">
    <property type="entry name" value="HAMP_dom"/>
</dbReference>
<dbReference type="PANTHER" id="PTHR45436:SF8">
    <property type="entry name" value="HISTIDINE KINASE"/>
    <property type="match status" value="1"/>
</dbReference>
<dbReference type="RefSeq" id="WP_254125680.1">
    <property type="nucleotide sequence ID" value="NZ_JANADL010000022.1"/>
</dbReference>
<dbReference type="Gene3D" id="1.10.287.130">
    <property type="match status" value="1"/>
</dbReference>
<accession>A0A844TCM0</accession>
<evidence type="ECO:0000256" key="4">
    <source>
        <dbReference type="ARBA" id="ARBA00022553"/>
    </source>
</evidence>
<feature type="coiled-coil region" evidence="11">
    <location>
        <begin position="113"/>
        <end position="143"/>
    </location>
</feature>
<keyword evidence="10 12" id="KW-0472">Membrane</keyword>
<dbReference type="InterPro" id="IPR005467">
    <property type="entry name" value="His_kinase_dom"/>
</dbReference>
<dbReference type="SUPFAM" id="SSF55874">
    <property type="entry name" value="ATPase domain of HSP90 chaperone/DNA topoisomerase II/histidine kinase"/>
    <property type="match status" value="1"/>
</dbReference>
<sequence length="363" mass="39087">MLLAKTLRSSTFRLALIAIAAFGLIVAAIMAYVYFGTLAYVQSRIGDAGDHDAFTRMIELAMVAVAVLLLVLAGLAAVLVTRRTVGRIEQINATSRAIMLSGLDQRIPLRDSNDEWDRVAENLNQMLDRIETLMGEVKQVSDNVAHDLRTPLTRMRGRLEKAYHTPRNGEADAALIGDTIADLDAVLHMFASITRISEIETRARRSAFRTLNLAEVAGEVVELYDAAAEQVATRLSLGGDREVAITGDRDLLFDAVANLVDNAIKHGSKGGTVTVTCRSADGGAAIAIADDGPGIPADQRDQVFKRFYRLEQSRYTPGNGLGLSLVAAVARLHGAEIVLHDNAPGLTVRLQFPPPSQSGTAFA</sequence>
<keyword evidence="16" id="KW-1185">Reference proteome</keyword>
<name>A0A844TCM0_9BRAD</name>
<evidence type="ECO:0000313" key="15">
    <source>
        <dbReference type="EMBL" id="MVT72400.1"/>
    </source>
</evidence>
<evidence type="ECO:0000256" key="3">
    <source>
        <dbReference type="ARBA" id="ARBA00012438"/>
    </source>
</evidence>
<feature type="domain" description="HAMP" evidence="14">
    <location>
        <begin position="82"/>
        <end position="135"/>
    </location>
</feature>
<reference evidence="15 16" key="1">
    <citation type="submission" date="2019-12" db="EMBL/GenBank/DDBJ databases">
        <title>Draft genome sequences Bradyrhizobium cajani AMBPC1010, Bradyrhizobium pachyrhizi AMBPC1040 and Bradyrhizobium yuanmingense ALSPC3051, three plant growth promoting strains isolated from nodules of Cajanus cajan L. in Dominican Republic.</title>
        <authorList>
            <person name="Flores-Felix J.D."/>
            <person name="Araujo J."/>
            <person name="Diaz-Alcantara C."/>
            <person name="Gonzalez-Andres F."/>
            <person name="Velazquez E."/>
        </authorList>
    </citation>
    <scope>NUCLEOTIDE SEQUENCE [LARGE SCALE GENOMIC DNA]</scope>
    <source>
        <strain evidence="15 16">1010</strain>
    </source>
</reference>
<keyword evidence="11" id="KW-0175">Coiled coil</keyword>
<evidence type="ECO:0000256" key="7">
    <source>
        <dbReference type="ARBA" id="ARBA00022777"/>
    </source>
</evidence>
<proteinExistence type="predicted"/>
<dbReference type="PROSITE" id="PS50885">
    <property type="entry name" value="HAMP"/>
    <property type="match status" value="1"/>
</dbReference>
<dbReference type="EMBL" id="WQNE01000002">
    <property type="protein sequence ID" value="MVT72400.1"/>
    <property type="molecule type" value="Genomic_DNA"/>
</dbReference>
<feature type="transmembrane region" description="Helical" evidence="12">
    <location>
        <begin position="12"/>
        <end position="35"/>
    </location>
</feature>
<dbReference type="SMART" id="SM00387">
    <property type="entry name" value="HATPase_c"/>
    <property type="match status" value="1"/>
</dbReference>
<evidence type="ECO:0000256" key="10">
    <source>
        <dbReference type="ARBA" id="ARBA00023136"/>
    </source>
</evidence>
<evidence type="ECO:0000256" key="5">
    <source>
        <dbReference type="ARBA" id="ARBA00022679"/>
    </source>
</evidence>
<keyword evidence="8 12" id="KW-1133">Transmembrane helix</keyword>
<comment type="subcellular location">
    <subcellularLocation>
        <location evidence="2">Membrane</location>
    </subcellularLocation>
</comment>
<dbReference type="SMART" id="SM00304">
    <property type="entry name" value="HAMP"/>
    <property type="match status" value="1"/>
</dbReference>
<dbReference type="Pfam" id="PF02518">
    <property type="entry name" value="HATPase_c"/>
    <property type="match status" value="1"/>
</dbReference>
<protein>
    <recommendedName>
        <fullName evidence="3">histidine kinase</fullName>
        <ecNumber evidence="3">2.7.13.3</ecNumber>
    </recommendedName>
</protein>
<keyword evidence="4" id="KW-0597">Phosphoprotein</keyword>
<dbReference type="InterPro" id="IPR004358">
    <property type="entry name" value="Sig_transdc_His_kin-like_C"/>
</dbReference>
<dbReference type="GO" id="GO:0005886">
    <property type="term" value="C:plasma membrane"/>
    <property type="evidence" value="ECO:0007669"/>
    <property type="project" value="TreeGrafter"/>
</dbReference>
<evidence type="ECO:0000256" key="2">
    <source>
        <dbReference type="ARBA" id="ARBA00004370"/>
    </source>
</evidence>
<dbReference type="Gene3D" id="6.10.340.10">
    <property type="match status" value="1"/>
</dbReference>
<dbReference type="Pfam" id="PF00672">
    <property type="entry name" value="HAMP"/>
    <property type="match status" value="1"/>
</dbReference>
<feature type="domain" description="Histidine kinase" evidence="13">
    <location>
        <begin position="143"/>
        <end position="356"/>
    </location>
</feature>
<dbReference type="EC" id="2.7.13.3" evidence="3"/>
<comment type="caution">
    <text evidence="15">The sequence shown here is derived from an EMBL/GenBank/DDBJ whole genome shotgun (WGS) entry which is preliminary data.</text>
</comment>
<dbReference type="InterPro" id="IPR036890">
    <property type="entry name" value="HATPase_C_sf"/>
</dbReference>
<keyword evidence="7" id="KW-0418">Kinase</keyword>
<dbReference type="Proteomes" id="UP000449969">
    <property type="component" value="Unassembled WGS sequence"/>
</dbReference>
<dbReference type="InterPro" id="IPR050428">
    <property type="entry name" value="TCS_sensor_his_kinase"/>
</dbReference>
<dbReference type="PRINTS" id="PR00344">
    <property type="entry name" value="BCTRLSENSOR"/>
</dbReference>
<dbReference type="Gene3D" id="3.30.565.10">
    <property type="entry name" value="Histidine kinase-like ATPase, C-terminal domain"/>
    <property type="match status" value="1"/>
</dbReference>
<dbReference type="CDD" id="cd00082">
    <property type="entry name" value="HisKA"/>
    <property type="match status" value="1"/>
</dbReference>
<dbReference type="InterPro" id="IPR036097">
    <property type="entry name" value="HisK_dim/P_sf"/>
</dbReference>
<evidence type="ECO:0000256" key="11">
    <source>
        <dbReference type="SAM" id="Coils"/>
    </source>
</evidence>
<evidence type="ECO:0000256" key="8">
    <source>
        <dbReference type="ARBA" id="ARBA00022989"/>
    </source>
</evidence>
<evidence type="ECO:0000313" key="16">
    <source>
        <dbReference type="Proteomes" id="UP000449969"/>
    </source>
</evidence>
<evidence type="ECO:0000256" key="12">
    <source>
        <dbReference type="SAM" id="Phobius"/>
    </source>
</evidence>
<organism evidence="15 16">
    <name type="scientific">Bradyrhizobium cajani</name>
    <dbReference type="NCBI Taxonomy" id="1928661"/>
    <lineage>
        <taxon>Bacteria</taxon>
        <taxon>Pseudomonadati</taxon>
        <taxon>Pseudomonadota</taxon>
        <taxon>Alphaproteobacteria</taxon>
        <taxon>Hyphomicrobiales</taxon>
        <taxon>Nitrobacteraceae</taxon>
        <taxon>Bradyrhizobium</taxon>
    </lineage>
</organism>
<dbReference type="InterPro" id="IPR003594">
    <property type="entry name" value="HATPase_dom"/>
</dbReference>
<keyword evidence="5" id="KW-0808">Transferase</keyword>
<dbReference type="GO" id="GO:0000155">
    <property type="term" value="F:phosphorelay sensor kinase activity"/>
    <property type="evidence" value="ECO:0007669"/>
    <property type="project" value="InterPro"/>
</dbReference>
<evidence type="ECO:0000256" key="6">
    <source>
        <dbReference type="ARBA" id="ARBA00022692"/>
    </source>
</evidence>
<evidence type="ECO:0000259" key="14">
    <source>
        <dbReference type="PROSITE" id="PS50885"/>
    </source>
</evidence>
<comment type="catalytic activity">
    <reaction evidence="1">
        <text>ATP + protein L-histidine = ADP + protein N-phospho-L-histidine.</text>
        <dbReference type="EC" id="2.7.13.3"/>
    </reaction>
</comment>
<gene>
    <name evidence="15" type="ORF">GPL20_04640</name>
</gene>
<dbReference type="CDD" id="cd06225">
    <property type="entry name" value="HAMP"/>
    <property type="match status" value="1"/>
</dbReference>
<evidence type="ECO:0000259" key="13">
    <source>
        <dbReference type="PROSITE" id="PS50109"/>
    </source>
</evidence>
<feature type="transmembrane region" description="Helical" evidence="12">
    <location>
        <begin position="60"/>
        <end position="80"/>
    </location>
</feature>
<keyword evidence="9" id="KW-0902">Two-component regulatory system</keyword>
<dbReference type="SUPFAM" id="SSF158472">
    <property type="entry name" value="HAMP domain-like"/>
    <property type="match status" value="1"/>
</dbReference>